<proteinExistence type="predicted"/>
<dbReference type="GeneID" id="30018694"/>
<keyword evidence="3" id="KW-1185">Reference proteome</keyword>
<keyword evidence="1" id="KW-0732">Signal</keyword>
<name>A0A168BQN7_CORFA</name>
<accession>A0A168BQN7</accession>
<reference evidence="2 3" key="1">
    <citation type="journal article" date="2016" name="Genome Biol. Evol.">
        <title>Divergent and convergent evolution of fungal pathogenicity.</title>
        <authorList>
            <person name="Shang Y."/>
            <person name="Xiao G."/>
            <person name="Zheng P."/>
            <person name="Cen K."/>
            <person name="Zhan S."/>
            <person name="Wang C."/>
        </authorList>
    </citation>
    <scope>NUCLEOTIDE SEQUENCE [LARGE SCALE GENOMIC DNA]</scope>
    <source>
        <strain evidence="2 3">ARSEF 2679</strain>
    </source>
</reference>
<feature type="chain" id="PRO_5007895784" evidence="1">
    <location>
        <begin position="21"/>
        <end position="191"/>
    </location>
</feature>
<organism evidence="2 3">
    <name type="scientific">Cordyceps fumosorosea (strain ARSEF 2679)</name>
    <name type="common">Isaria fumosorosea</name>
    <dbReference type="NCBI Taxonomy" id="1081104"/>
    <lineage>
        <taxon>Eukaryota</taxon>
        <taxon>Fungi</taxon>
        <taxon>Dikarya</taxon>
        <taxon>Ascomycota</taxon>
        <taxon>Pezizomycotina</taxon>
        <taxon>Sordariomycetes</taxon>
        <taxon>Hypocreomycetidae</taxon>
        <taxon>Hypocreales</taxon>
        <taxon>Cordycipitaceae</taxon>
        <taxon>Cordyceps</taxon>
    </lineage>
</organism>
<dbReference type="EMBL" id="AZHB01000004">
    <property type="protein sequence ID" value="OAA70428.1"/>
    <property type="molecule type" value="Genomic_DNA"/>
</dbReference>
<dbReference type="AlphaFoldDB" id="A0A168BQN7"/>
<comment type="caution">
    <text evidence="2">The sequence shown here is derived from an EMBL/GenBank/DDBJ whole genome shotgun (WGS) entry which is preliminary data.</text>
</comment>
<evidence type="ECO:0000256" key="1">
    <source>
        <dbReference type="SAM" id="SignalP"/>
    </source>
</evidence>
<protein>
    <submittedName>
        <fullName evidence="2">Uncharacterized protein</fullName>
    </submittedName>
</protein>
<feature type="signal peptide" evidence="1">
    <location>
        <begin position="1"/>
        <end position="20"/>
    </location>
</feature>
<evidence type="ECO:0000313" key="2">
    <source>
        <dbReference type="EMBL" id="OAA70428.1"/>
    </source>
</evidence>
<dbReference type="Proteomes" id="UP000076744">
    <property type="component" value="Unassembled WGS sequence"/>
</dbReference>
<dbReference type="OrthoDB" id="4949515at2759"/>
<evidence type="ECO:0000313" key="3">
    <source>
        <dbReference type="Proteomes" id="UP000076744"/>
    </source>
</evidence>
<gene>
    <name evidence="2" type="ORF">ISF_02402</name>
</gene>
<sequence length="191" mass="20970">MHFNSLLTLASAVGLASVAAAGDAHSNLDWYGPKQTHTQVCGHPGDEHPQNCDDFYNDVRDELHKKVMDTCKETSCSGSFKHYHFQVTVEAVFPPEAKSEFDQQMGNIIGKMLTHENQKAITPTPIETKFTIPSKMILNRFGDGNEKGHLEMTATVKDEDGLCELFQKIGTAGSVIPEVGPFFGLINLADC</sequence>
<dbReference type="RefSeq" id="XP_018706715.1">
    <property type="nucleotide sequence ID" value="XM_018846008.1"/>
</dbReference>